<accession>A0ABU1S443</accession>
<keyword evidence="1" id="KW-0472">Membrane</keyword>
<dbReference type="Proteomes" id="UP001261871">
    <property type="component" value="Unassembled WGS sequence"/>
</dbReference>
<dbReference type="Pfam" id="PF11188">
    <property type="entry name" value="DUF2975"/>
    <property type="match status" value="1"/>
</dbReference>
<dbReference type="RefSeq" id="WP_310007432.1">
    <property type="nucleotide sequence ID" value="NZ_JAVDTX010000005.1"/>
</dbReference>
<gene>
    <name evidence="2" type="ORF">J2W95_002529</name>
</gene>
<name>A0ABU1S443_9FLAO</name>
<proteinExistence type="predicted"/>
<reference evidence="2 3" key="1">
    <citation type="submission" date="2023-07" db="EMBL/GenBank/DDBJ databases">
        <title>Sorghum-associated microbial communities from plants grown in Nebraska, USA.</title>
        <authorList>
            <person name="Schachtman D."/>
        </authorList>
    </citation>
    <scope>NUCLEOTIDE SEQUENCE [LARGE SCALE GENOMIC DNA]</scope>
    <source>
        <strain evidence="2 3">BE124</strain>
    </source>
</reference>
<evidence type="ECO:0008006" key="4">
    <source>
        <dbReference type="Google" id="ProtNLM"/>
    </source>
</evidence>
<organism evidence="2 3">
    <name type="scientific">Flavobacterium granuli</name>
    <dbReference type="NCBI Taxonomy" id="280093"/>
    <lineage>
        <taxon>Bacteria</taxon>
        <taxon>Pseudomonadati</taxon>
        <taxon>Bacteroidota</taxon>
        <taxon>Flavobacteriia</taxon>
        <taxon>Flavobacteriales</taxon>
        <taxon>Flavobacteriaceae</taxon>
        <taxon>Flavobacterium</taxon>
    </lineage>
</organism>
<keyword evidence="1" id="KW-1133">Transmembrane helix</keyword>
<keyword evidence="3" id="KW-1185">Reference proteome</keyword>
<dbReference type="InterPro" id="IPR021354">
    <property type="entry name" value="DUF2975"/>
</dbReference>
<feature type="transmembrane region" description="Helical" evidence="1">
    <location>
        <begin position="140"/>
        <end position="160"/>
    </location>
</feature>
<sequence length="174" mass="19643">MKTKTESILTTMNVLTWIVFIGLLIKTGALIVSYSISIINPEVTKNLYMGLNLHSLRKLDFLNYSVTAFLIIALLGLKAYTSYLVIQILSKMNLEHPFTMNVALLIEKVSHVIFIIWAVSMLANVNHQWLLQNGLPTSENWISGEFIFLAGVIFIIAQIFKKGIEIQSEIDLTI</sequence>
<feature type="transmembrane region" description="Helical" evidence="1">
    <location>
        <begin position="12"/>
        <end position="39"/>
    </location>
</feature>
<evidence type="ECO:0000313" key="2">
    <source>
        <dbReference type="EMBL" id="MDR6845819.1"/>
    </source>
</evidence>
<dbReference type="EMBL" id="JAVDTX010000005">
    <property type="protein sequence ID" value="MDR6845819.1"/>
    <property type="molecule type" value="Genomic_DNA"/>
</dbReference>
<protein>
    <recommendedName>
        <fullName evidence="4">DUF2975 domain-containing protein</fullName>
    </recommendedName>
</protein>
<feature type="transmembrane region" description="Helical" evidence="1">
    <location>
        <begin position="98"/>
        <end position="120"/>
    </location>
</feature>
<comment type="caution">
    <text evidence="2">The sequence shown here is derived from an EMBL/GenBank/DDBJ whole genome shotgun (WGS) entry which is preliminary data.</text>
</comment>
<evidence type="ECO:0000313" key="3">
    <source>
        <dbReference type="Proteomes" id="UP001261871"/>
    </source>
</evidence>
<keyword evidence="1" id="KW-0812">Transmembrane</keyword>
<evidence type="ECO:0000256" key="1">
    <source>
        <dbReference type="SAM" id="Phobius"/>
    </source>
</evidence>
<feature type="transmembrane region" description="Helical" evidence="1">
    <location>
        <begin position="61"/>
        <end position="86"/>
    </location>
</feature>